<protein>
    <submittedName>
        <fullName evidence="2">Uncharacterized protein</fullName>
    </submittedName>
</protein>
<accession>A0A0A9BFD9</accession>
<sequence length="41" mass="4737">MFQIKLQKLAALAFLWWHGPVSLQFHNCLNNLTVKPDRSGL</sequence>
<evidence type="ECO:0000313" key="2">
    <source>
        <dbReference type="EMBL" id="JAD58007.1"/>
    </source>
</evidence>
<keyword evidence="1" id="KW-0732">Signal</keyword>
<proteinExistence type="predicted"/>
<reference evidence="2" key="2">
    <citation type="journal article" date="2015" name="Data Brief">
        <title>Shoot transcriptome of the giant reed, Arundo donax.</title>
        <authorList>
            <person name="Barrero R.A."/>
            <person name="Guerrero F.D."/>
            <person name="Moolhuijzen P."/>
            <person name="Goolsby J.A."/>
            <person name="Tidwell J."/>
            <person name="Bellgard S.E."/>
            <person name="Bellgard M.I."/>
        </authorList>
    </citation>
    <scope>NUCLEOTIDE SEQUENCE</scope>
    <source>
        <tissue evidence="2">Shoot tissue taken approximately 20 cm above the soil surface</tissue>
    </source>
</reference>
<reference evidence="2" key="1">
    <citation type="submission" date="2014-09" db="EMBL/GenBank/DDBJ databases">
        <authorList>
            <person name="Magalhaes I.L.F."/>
            <person name="Oliveira U."/>
            <person name="Santos F.R."/>
            <person name="Vidigal T.H.D.A."/>
            <person name="Brescovit A.D."/>
            <person name="Santos A.J."/>
        </authorList>
    </citation>
    <scope>NUCLEOTIDE SEQUENCE</scope>
    <source>
        <tissue evidence="2">Shoot tissue taken approximately 20 cm above the soil surface</tissue>
    </source>
</reference>
<dbReference type="EMBL" id="GBRH01239888">
    <property type="protein sequence ID" value="JAD58007.1"/>
    <property type="molecule type" value="Transcribed_RNA"/>
</dbReference>
<evidence type="ECO:0000256" key="1">
    <source>
        <dbReference type="SAM" id="SignalP"/>
    </source>
</evidence>
<dbReference type="AlphaFoldDB" id="A0A0A9BFD9"/>
<name>A0A0A9BFD9_ARUDO</name>
<feature type="signal peptide" evidence="1">
    <location>
        <begin position="1"/>
        <end position="23"/>
    </location>
</feature>
<feature type="chain" id="PRO_5002045743" evidence="1">
    <location>
        <begin position="24"/>
        <end position="41"/>
    </location>
</feature>
<organism evidence="2">
    <name type="scientific">Arundo donax</name>
    <name type="common">Giant reed</name>
    <name type="synonym">Donax arundinaceus</name>
    <dbReference type="NCBI Taxonomy" id="35708"/>
    <lineage>
        <taxon>Eukaryota</taxon>
        <taxon>Viridiplantae</taxon>
        <taxon>Streptophyta</taxon>
        <taxon>Embryophyta</taxon>
        <taxon>Tracheophyta</taxon>
        <taxon>Spermatophyta</taxon>
        <taxon>Magnoliopsida</taxon>
        <taxon>Liliopsida</taxon>
        <taxon>Poales</taxon>
        <taxon>Poaceae</taxon>
        <taxon>PACMAD clade</taxon>
        <taxon>Arundinoideae</taxon>
        <taxon>Arundineae</taxon>
        <taxon>Arundo</taxon>
    </lineage>
</organism>